<organism evidence="4 5">
    <name type="scientific">Arctia plantaginis</name>
    <name type="common">Wood tiger moth</name>
    <name type="synonym">Phalaena plantaginis</name>
    <dbReference type="NCBI Taxonomy" id="874455"/>
    <lineage>
        <taxon>Eukaryota</taxon>
        <taxon>Metazoa</taxon>
        <taxon>Ecdysozoa</taxon>
        <taxon>Arthropoda</taxon>
        <taxon>Hexapoda</taxon>
        <taxon>Insecta</taxon>
        <taxon>Pterygota</taxon>
        <taxon>Neoptera</taxon>
        <taxon>Endopterygota</taxon>
        <taxon>Lepidoptera</taxon>
        <taxon>Glossata</taxon>
        <taxon>Ditrysia</taxon>
        <taxon>Noctuoidea</taxon>
        <taxon>Erebidae</taxon>
        <taxon>Arctiinae</taxon>
        <taxon>Arctia</taxon>
    </lineage>
</organism>
<dbReference type="Proteomes" id="UP000494106">
    <property type="component" value="Unassembled WGS sequence"/>
</dbReference>
<feature type="coiled-coil region" evidence="1">
    <location>
        <begin position="93"/>
        <end position="120"/>
    </location>
</feature>
<accession>A0A8S1A8S0</accession>
<evidence type="ECO:0000259" key="3">
    <source>
        <dbReference type="Pfam" id="PF25298"/>
    </source>
</evidence>
<reference evidence="4 5" key="1">
    <citation type="submission" date="2020-04" db="EMBL/GenBank/DDBJ databases">
        <authorList>
            <person name="Wallbank WR R."/>
            <person name="Pardo Diaz C."/>
            <person name="Kozak K."/>
            <person name="Martin S."/>
            <person name="Jiggins C."/>
            <person name="Moest M."/>
            <person name="Warren A I."/>
            <person name="Byers J.R.P. K."/>
            <person name="Montejo-Kovacevich G."/>
            <person name="Yen C E."/>
        </authorList>
    </citation>
    <scope>NUCLEOTIDE SEQUENCE [LARGE SCALE GENOMIC DNA]</scope>
</reference>
<dbReference type="EMBL" id="CADEBC010000523">
    <property type="protein sequence ID" value="CAB3245105.1"/>
    <property type="molecule type" value="Genomic_DNA"/>
</dbReference>
<dbReference type="Pfam" id="PF25298">
    <property type="entry name" value="Baculo_FP_2nd"/>
    <property type="match status" value="1"/>
</dbReference>
<dbReference type="AlphaFoldDB" id="A0A8S1A8S0"/>
<sequence>MSNKTPRTPPSSNNKKLTQEKSISESDLSTLQGKSESNNSITLRGKRQRVEDSPPGSQCHHNSSVNIVSLRNDIMQMLTTWKTEQDIRFTQWKSEQDATLSLLTREVSDLKQQCQQIQKSNLEIEQGMEFINCNYEEMKAKICALEKGKKENGEKINSLEKKIQDMSLVTRSASIELRNIPLREQEKTSDLLSVVSSIGQAINLNVKSTDLRDIYRLPGRPGITRPIVAEFTSVSARNNYLLTVRAFNKERTISDKLSTITIGFPGDRKAIYVDEHLTPTLKKLLYEARIVAKLNNYSCWHANGKILMRTEKDSKPIHIKTEQCLTFLSTK</sequence>
<feature type="region of interest" description="Disordered" evidence="2">
    <location>
        <begin position="1"/>
        <end position="64"/>
    </location>
</feature>
<keyword evidence="1" id="KW-0175">Coiled coil</keyword>
<feature type="domain" description="FP protein C-terminal" evidence="3">
    <location>
        <begin position="278"/>
        <end position="325"/>
    </location>
</feature>
<feature type="compositionally biased region" description="Polar residues" evidence="2">
    <location>
        <begin position="1"/>
        <end position="16"/>
    </location>
</feature>
<name>A0A8S1A8S0_ARCPL</name>
<evidence type="ECO:0000313" key="5">
    <source>
        <dbReference type="Proteomes" id="UP000494106"/>
    </source>
</evidence>
<comment type="caution">
    <text evidence="4">The sequence shown here is derived from an EMBL/GenBank/DDBJ whole genome shotgun (WGS) entry which is preliminary data.</text>
</comment>
<feature type="compositionally biased region" description="Polar residues" evidence="2">
    <location>
        <begin position="25"/>
        <end position="42"/>
    </location>
</feature>
<keyword evidence="5" id="KW-1185">Reference proteome</keyword>
<dbReference type="InterPro" id="IPR057251">
    <property type="entry name" value="FP_C"/>
</dbReference>
<feature type="compositionally biased region" description="Polar residues" evidence="2">
    <location>
        <begin position="55"/>
        <end position="64"/>
    </location>
</feature>
<proteinExistence type="predicted"/>
<gene>
    <name evidence="4" type="ORF">APLA_LOCUS10303</name>
</gene>
<dbReference type="OrthoDB" id="7146333at2759"/>
<evidence type="ECO:0000313" key="4">
    <source>
        <dbReference type="EMBL" id="CAB3245105.1"/>
    </source>
</evidence>
<protein>
    <recommendedName>
        <fullName evidence="3">FP protein C-terminal domain-containing protein</fullName>
    </recommendedName>
</protein>
<evidence type="ECO:0000256" key="1">
    <source>
        <dbReference type="SAM" id="Coils"/>
    </source>
</evidence>
<evidence type="ECO:0000256" key="2">
    <source>
        <dbReference type="SAM" id="MobiDB-lite"/>
    </source>
</evidence>